<gene>
    <name evidence="5" type="ORF">LUZ63_004331</name>
</gene>
<dbReference type="GO" id="GO:0016592">
    <property type="term" value="C:mediator complex"/>
    <property type="evidence" value="ECO:0007669"/>
    <property type="project" value="TreeGrafter"/>
</dbReference>
<dbReference type="Pfam" id="PF11265">
    <property type="entry name" value="Med25_VWA"/>
    <property type="match status" value="1"/>
</dbReference>
<dbReference type="SUPFAM" id="SSF53300">
    <property type="entry name" value="vWA-like"/>
    <property type="match status" value="1"/>
</dbReference>
<keyword evidence="6" id="KW-1185">Reference proteome</keyword>
<organism evidence="5 6">
    <name type="scientific">Rhynchospora breviuscula</name>
    <dbReference type="NCBI Taxonomy" id="2022672"/>
    <lineage>
        <taxon>Eukaryota</taxon>
        <taxon>Viridiplantae</taxon>
        <taxon>Streptophyta</taxon>
        <taxon>Embryophyta</taxon>
        <taxon>Tracheophyta</taxon>
        <taxon>Spermatophyta</taxon>
        <taxon>Magnoliopsida</taxon>
        <taxon>Liliopsida</taxon>
        <taxon>Poales</taxon>
        <taxon>Cyperaceae</taxon>
        <taxon>Cyperoideae</taxon>
        <taxon>Rhynchosporeae</taxon>
        <taxon>Rhynchospora</taxon>
    </lineage>
</organism>
<dbReference type="AlphaFoldDB" id="A0A9Q0D2B5"/>
<comment type="similarity">
    <text evidence="1">Belongs to the Mediator complex subunit 25 family.</text>
</comment>
<feature type="region of interest" description="Disordered" evidence="3">
    <location>
        <begin position="704"/>
        <end position="765"/>
    </location>
</feature>
<dbReference type="Proteomes" id="UP001151287">
    <property type="component" value="Unassembled WGS sequence"/>
</dbReference>
<dbReference type="PANTHER" id="PTHR12433:SF11">
    <property type="entry name" value="MEDIATOR OF RNA POLYMERASE II TRANSCRIPTION SUBUNIT 25"/>
    <property type="match status" value="1"/>
</dbReference>
<evidence type="ECO:0000256" key="1">
    <source>
        <dbReference type="ARBA" id="ARBA00009102"/>
    </source>
</evidence>
<evidence type="ECO:0000259" key="4">
    <source>
        <dbReference type="Pfam" id="PF11265"/>
    </source>
</evidence>
<dbReference type="InterPro" id="IPR036465">
    <property type="entry name" value="vWFA_dom_sf"/>
</dbReference>
<dbReference type="PANTHER" id="PTHR12433">
    <property type="entry name" value="MEDIATOR OF RNA POLYMERASE II TRANSCRIPTION SUBUNIT 25"/>
    <property type="match status" value="1"/>
</dbReference>
<accession>A0A9Q0D2B5</accession>
<feature type="domain" description="Mediator of RNA polymerase II transcription subunit 25 von Willebrand factor type A" evidence="4">
    <location>
        <begin position="5"/>
        <end position="222"/>
    </location>
</feature>
<dbReference type="GO" id="GO:0045944">
    <property type="term" value="P:positive regulation of transcription by RNA polymerase II"/>
    <property type="evidence" value="ECO:0007669"/>
    <property type="project" value="TreeGrafter"/>
</dbReference>
<name>A0A9Q0D2B5_9POAL</name>
<sequence>MGDTKQLVMVVESTAAMGPYWSTILSDYLEKIIRSFNGNEATGQKLAGPTAEFALVMFNAHGPYNCFKVQRTGWTRDAERFMQWLTNLPFSGGGFGDACTAEGLSDAILMLHDPDSSPITTSEVNKHCVLACASNPYVLPTPVYRPSVEKNENGEPIQPSLLADAEAVAKCFSQCAVSLSVISPKQLPKLRDIYNAGKRGARPADPSVDQVKHAQHLVLLSDSFLEARSAFNRPISGNLVPNAGVGKLDGLTTAPVPVAVPGPTPQNSNSSVSGSSLLNRPLTGGNMPAANIKVEPVTASSSMVTGPGSGFSHHVGPAPNISSQSMPTVQTSSPSPIPQEMPTLTNSNNTMMNNNNTMNNTDPMQDLKPLATNPVSQPIRPGGAPGNVNILNNLSALGTAVRSTSLAAGPSSLGLPTMGGNPMAVHMSNMIAGSGTQVGQNAGLGSFNPPSSNMSASLGNTSNLQGMGQSMPNVGSQMGQGSGSMVMNQPVMGGGIGSTGPGMTSGPSNMMPTPGMTQQPGGVNTMGMGNNSGMNMPLTQQQNAQQSQSKYVKIWEGTLSGQRQGQPVFICKLEGYRSASASDTLAADWPSTMQIVRLIAQEHMNNKQYVGKADFLVFRTLNQHGFLGQLQEKKLCAVIQLPSQTLLLSVSDKAGRLIGMLFPGDMVVFKPQVPSQQQQQQQPQQQQQQQQQIQQQQLQPQQMQQLQPQQMQQPQMQQQPQPQQQPQQQMIGAGMGQSFMQGHGRPQMMPQGKPPGPMGGGGFMQ</sequence>
<proteinExistence type="inferred from homology"/>
<evidence type="ECO:0000256" key="3">
    <source>
        <dbReference type="SAM" id="MobiDB-lite"/>
    </source>
</evidence>
<feature type="compositionally biased region" description="Polar residues" evidence="3">
    <location>
        <begin position="320"/>
        <end position="334"/>
    </location>
</feature>
<feature type="region of interest" description="Disordered" evidence="3">
    <location>
        <begin position="262"/>
        <end position="282"/>
    </location>
</feature>
<feature type="region of interest" description="Disordered" evidence="3">
    <location>
        <begin position="300"/>
        <end position="337"/>
    </location>
</feature>
<evidence type="ECO:0000313" key="6">
    <source>
        <dbReference type="Proteomes" id="UP001151287"/>
    </source>
</evidence>
<feature type="compositionally biased region" description="Low complexity" evidence="3">
    <location>
        <begin position="265"/>
        <end position="279"/>
    </location>
</feature>
<dbReference type="InterPro" id="IPR021419">
    <property type="entry name" value="Mediator_Med25_VWA"/>
</dbReference>
<evidence type="ECO:0000313" key="5">
    <source>
        <dbReference type="EMBL" id="KAJ1704552.1"/>
    </source>
</evidence>
<protein>
    <recommendedName>
        <fullName evidence="2">Mediator of RNA polymerase II transcription subunit 25</fullName>
    </recommendedName>
</protein>
<feature type="compositionally biased region" description="Low complexity" evidence="3">
    <location>
        <begin position="704"/>
        <end position="731"/>
    </location>
</feature>
<dbReference type="OrthoDB" id="7690434at2759"/>
<reference evidence="5" key="1">
    <citation type="journal article" date="2022" name="Cell">
        <title>Repeat-based holocentromeres influence genome architecture and karyotype evolution.</title>
        <authorList>
            <person name="Hofstatter P.G."/>
            <person name="Thangavel G."/>
            <person name="Lux T."/>
            <person name="Neumann P."/>
            <person name="Vondrak T."/>
            <person name="Novak P."/>
            <person name="Zhang M."/>
            <person name="Costa L."/>
            <person name="Castellani M."/>
            <person name="Scott A."/>
            <person name="Toegelov H."/>
            <person name="Fuchs J."/>
            <person name="Mata-Sucre Y."/>
            <person name="Dias Y."/>
            <person name="Vanzela A.L.L."/>
            <person name="Huettel B."/>
            <person name="Almeida C.C.S."/>
            <person name="Simkova H."/>
            <person name="Souza G."/>
            <person name="Pedrosa-Harand A."/>
            <person name="Macas J."/>
            <person name="Mayer K.F.X."/>
            <person name="Houben A."/>
            <person name="Marques A."/>
        </authorList>
    </citation>
    <scope>NUCLEOTIDE SEQUENCE</scope>
    <source>
        <strain evidence="5">RhyBre1mFocal</strain>
    </source>
</reference>
<dbReference type="GO" id="GO:0005667">
    <property type="term" value="C:transcription regulator complex"/>
    <property type="evidence" value="ECO:0007669"/>
    <property type="project" value="TreeGrafter"/>
</dbReference>
<comment type="caution">
    <text evidence="5">The sequence shown here is derived from an EMBL/GenBank/DDBJ whole genome shotgun (WGS) entry which is preliminary data.</text>
</comment>
<dbReference type="EMBL" id="JAMQYH010000001">
    <property type="protein sequence ID" value="KAJ1704552.1"/>
    <property type="molecule type" value="Genomic_DNA"/>
</dbReference>
<evidence type="ECO:0000256" key="2">
    <source>
        <dbReference type="ARBA" id="ARBA00019694"/>
    </source>
</evidence>